<keyword evidence="2" id="KW-1185">Reference proteome</keyword>
<dbReference type="KEGG" id="gms:SOIL9_36580"/>
<proteinExistence type="predicted"/>
<name>A0A6P2D0D4_9BACT</name>
<sequence length="90" mass="10107">MNRTALKRLEQLAASLTCSMCKRSFALVPNLQPRKYQFTQEAVRELAALLVPARVTCAGCDRVRFDINLMPDQHKARALALFRAARGTES</sequence>
<gene>
    <name evidence="1" type="ORF">SOIL9_36580</name>
</gene>
<reference evidence="1 2" key="1">
    <citation type="submission" date="2019-05" db="EMBL/GenBank/DDBJ databases">
        <authorList>
            <consortium name="Science for Life Laboratories"/>
        </authorList>
    </citation>
    <scope>NUCLEOTIDE SEQUENCE [LARGE SCALE GENOMIC DNA]</scope>
    <source>
        <strain evidence="1">Soil9</strain>
    </source>
</reference>
<protein>
    <submittedName>
        <fullName evidence="1">Uncharacterized protein</fullName>
    </submittedName>
</protein>
<evidence type="ECO:0000313" key="1">
    <source>
        <dbReference type="EMBL" id="VTR94056.1"/>
    </source>
</evidence>
<dbReference type="AlphaFoldDB" id="A0A6P2D0D4"/>
<accession>A0A6P2D0D4</accession>
<dbReference type="RefSeq" id="WP_162668678.1">
    <property type="nucleotide sequence ID" value="NZ_LR593886.1"/>
</dbReference>
<dbReference type="EMBL" id="LR593886">
    <property type="protein sequence ID" value="VTR94056.1"/>
    <property type="molecule type" value="Genomic_DNA"/>
</dbReference>
<organism evidence="1 2">
    <name type="scientific">Gemmata massiliana</name>
    <dbReference type="NCBI Taxonomy" id="1210884"/>
    <lineage>
        <taxon>Bacteria</taxon>
        <taxon>Pseudomonadati</taxon>
        <taxon>Planctomycetota</taxon>
        <taxon>Planctomycetia</taxon>
        <taxon>Gemmatales</taxon>
        <taxon>Gemmataceae</taxon>
        <taxon>Gemmata</taxon>
    </lineage>
</organism>
<evidence type="ECO:0000313" key="2">
    <source>
        <dbReference type="Proteomes" id="UP000464178"/>
    </source>
</evidence>
<dbReference type="Proteomes" id="UP000464178">
    <property type="component" value="Chromosome"/>
</dbReference>